<dbReference type="InterPro" id="IPR009057">
    <property type="entry name" value="Homeodomain-like_sf"/>
</dbReference>
<organism evidence="6 7">
    <name type="scientific">Deinococcus daejeonensis</name>
    <dbReference type="NCBI Taxonomy" id="1007098"/>
    <lineage>
        <taxon>Bacteria</taxon>
        <taxon>Thermotogati</taxon>
        <taxon>Deinococcota</taxon>
        <taxon>Deinococci</taxon>
        <taxon>Deinococcales</taxon>
        <taxon>Deinococcaceae</taxon>
        <taxon>Deinococcus</taxon>
    </lineage>
</organism>
<dbReference type="RefSeq" id="WP_189058274.1">
    <property type="nucleotide sequence ID" value="NZ_BMOR01000018.1"/>
</dbReference>
<keyword evidence="1" id="KW-0805">Transcription regulation</keyword>
<reference evidence="7" key="1">
    <citation type="journal article" date="2019" name="Int. J. Syst. Evol. Microbiol.">
        <title>The Global Catalogue of Microorganisms (GCM) 10K type strain sequencing project: providing services to taxonomists for standard genome sequencing and annotation.</title>
        <authorList>
            <consortium name="The Broad Institute Genomics Platform"/>
            <consortium name="The Broad Institute Genome Sequencing Center for Infectious Disease"/>
            <person name="Wu L."/>
            <person name="Ma J."/>
        </authorList>
    </citation>
    <scope>NUCLEOTIDE SEQUENCE [LARGE SCALE GENOMIC DNA]</scope>
    <source>
        <strain evidence="7">JCM 16918</strain>
    </source>
</reference>
<feature type="DNA-binding region" description="H-T-H motif" evidence="4">
    <location>
        <begin position="41"/>
        <end position="60"/>
    </location>
</feature>
<evidence type="ECO:0000259" key="5">
    <source>
        <dbReference type="PROSITE" id="PS50977"/>
    </source>
</evidence>
<dbReference type="Pfam" id="PF00440">
    <property type="entry name" value="TetR_N"/>
    <property type="match status" value="1"/>
</dbReference>
<keyword evidence="3" id="KW-0804">Transcription</keyword>
<accession>A0ABQ2JAQ9</accession>
<evidence type="ECO:0000313" key="7">
    <source>
        <dbReference type="Proteomes" id="UP000645517"/>
    </source>
</evidence>
<proteinExistence type="predicted"/>
<sequence>MTDVPEPTASGRRERHKHEKLGRIRAAALTLFTEQGYDATTVRQIAVQADVATGTIFRYAADKADLLLMVFHELIADTIHRALQPDRVDGPLTQVLPQLFDPFFEFYAAHHRLASDFLRLVLFHHSPWRTRELEQGQIFMQQLADLLRRRQHTGEISTDVDPLTAAVALFSLYQACLVSWLTSEATLTDTRRQLDALLHLQVRALQAGARTP</sequence>
<feature type="domain" description="HTH tetR-type" evidence="5">
    <location>
        <begin position="18"/>
        <end position="78"/>
    </location>
</feature>
<dbReference type="EMBL" id="BMOR01000018">
    <property type="protein sequence ID" value="GGN43268.1"/>
    <property type="molecule type" value="Genomic_DNA"/>
</dbReference>
<comment type="caution">
    <text evidence="6">The sequence shown here is derived from an EMBL/GenBank/DDBJ whole genome shotgun (WGS) entry which is preliminary data.</text>
</comment>
<evidence type="ECO:0000313" key="6">
    <source>
        <dbReference type="EMBL" id="GGN43268.1"/>
    </source>
</evidence>
<name>A0ABQ2JAQ9_9DEIO</name>
<dbReference type="PANTHER" id="PTHR30055:SF234">
    <property type="entry name" value="HTH-TYPE TRANSCRIPTIONAL REGULATOR BETI"/>
    <property type="match status" value="1"/>
</dbReference>
<dbReference type="PANTHER" id="PTHR30055">
    <property type="entry name" value="HTH-TYPE TRANSCRIPTIONAL REGULATOR RUTR"/>
    <property type="match status" value="1"/>
</dbReference>
<gene>
    <name evidence="6" type="ORF">GCM10010842_30550</name>
</gene>
<protein>
    <recommendedName>
        <fullName evidence="5">HTH tetR-type domain-containing protein</fullName>
    </recommendedName>
</protein>
<keyword evidence="7" id="KW-1185">Reference proteome</keyword>
<evidence type="ECO:0000256" key="1">
    <source>
        <dbReference type="ARBA" id="ARBA00023015"/>
    </source>
</evidence>
<dbReference type="SUPFAM" id="SSF46689">
    <property type="entry name" value="Homeodomain-like"/>
    <property type="match status" value="1"/>
</dbReference>
<dbReference type="InterPro" id="IPR001647">
    <property type="entry name" value="HTH_TetR"/>
</dbReference>
<dbReference type="Proteomes" id="UP000645517">
    <property type="component" value="Unassembled WGS sequence"/>
</dbReference>
<dbReference type="InterPro" id="IPR036271">
    <property type="entry name" value="Tet_transcr_reg_TetR-rel_C_sf"/>
</dbReference>
<evidence type="ECO:0000256" key="3">
    <source>
        <dbReference type="ARBA" id="ARBA00023163"/>
    </source>
</evidence>
<dbReference type="PRINTS" id="PR00455">
    <property type="entry name" value="HTHTETR"/>
</dbReference>
<evidence type="ECO:0000256" key="4">
    <source>
        <dbReference type="PROSITE-ProRule" id="PRU00335"/>
    </source>
</evidence>
<dbReference type="SUPFAM" id="SSF48498">
    <property type="entry name" value="Tetracyclin repressor-like, C-terminal domain"/>
    <property type="match status" value="1"/>
</dbReference>
<dbReference type="PROSITE" id="PS50977">
    <property type="entry name" value="HTH_TETR_2"/>
    <property type="match status" value="1"/>
</dbReference>
<evidence type="ECO:0000256" key="2">
    <source>
        <dbReference type="ARBA" id="ARBA00023125"/>
    </source>
</evidence>
<dbReference type="InterPro" id="IPR050109">
    <property type="entry name" value="HTH-type_TetR-like_transc_reg"/>
</dbReference>
<dbReference type="Gene3D" id="1.10.357.10">
    <property type="entry name" value="Tetracycline Repressor, domain 2"/>
    <property type="match status" value="1"/>
</dbReference>
<keyword evidence="2 4" id="KW-0238">DNA-binding</keyword>